<dbReference type="AlphaFoldDB" id="A0A4P6ESF7"/>
<keyword evidence="1" id="KW-0472">Membrane</keyword>
<dbReference type="Pfam" id="PF01476">
    <property type="entry name" value="LysM"/>
    <property type="match status" value="1"/>
</dbReference>
<keyword evidence="1" id="KW-1133">Transmembrane helix</keyword>
<feature type="transmembrane region" description="Helical" evidence="1">
    <location>
        <begin position="60"/>
        <end position="81"/>
    </location>
</feature>
<dbReference type="OrthoDB" id="9801998at2"/>
<dbReference type="CDD" id="cd00118">
    <property type="entry name" value="LysM"/>
    <property type="match status" value="1"/>
</dbReference>
<reference evidence="3 4" key="1">
    <citation type="submission" date="2019-01" db="EMBL/GenBank/DDBJ databases">
        <title>Genome sequencing of strain FW100M-2.</title>
        <authorList>
            <person name="Heo J."/>
            <person name="Kim S.-J."/>
            <person name="Kim J.-S."/>
            <person name="Hong S.-B."/>
            <person name="Kwon S.-W."/>
        </authorList>
    </citation>
    <scope>NUCLEOTIDE SEQUENCE [LARGE SCALE GENOMIC DNA]</scope>
    <source>
        <strain evidence="3 4">FW100M-2</strain>
    </source>
</reference>
<dbReference type="SUPFAM" id="SSF54106">
    <property type="entry name" value="LysM domain"/>
    <property type="match status" value="1"/>
</dbReference>
<evidence type="ECO:0000313" key="4">
    <source>
        <dbReference type="Proteomes" id="UP000293568"/>
    </source>
</evidence>
<sequence>MSTKVRIFPLTQTLVRDILQTEQMFGVLNMMMNPSFYRTIHQDQSGKKPTPAITFVRRHLIKIAVTVIVAAVLFSSFLLMATSAATETPEQATAGETVVLVSSGDTLWDIANEYVNGQEDVRRLIFDIEKRNNLDSALIHPGQTIIIPVR</sequence>
<dbReference type="InterPro" id="IPR036779">
    <property type="entry name" value="LysM_dom_sf"/>
</dbReference>
<proteinExistence type="predicted"/>
<evidence type="ECO:0000259" key="2">
    <source>
        <dbReference type="PROSITE" id="PS51782"/>
    </source>
</evidence>
<keyword evidence="4" id="KW-1185">Reference proteome</keyword>
<protein>
    <submittedName>
        <fullName evidence="3">LysM peptidoglycan-binding domain-containing protein</fullName>
    </submittedName>
</protein>
<dbReference type="Proteomes" id="UP000293568">
    <property type="component" value="Chromosome"/>
</dbReference>
<organism evidence="3 4">
    <name type="scientific">Paenibacillus protaetiae</name>
    <dbReference type="NCBI Taxonomy" id="2509456"/>
    <lineage>
        <taxon>Bacteria</taxon>
        <taxon>Bacillati</taxon>
        <taxon>Bacillota</taxon>
        <taxon>Bacilli</taxon>
        <taxon>Bacillales</taxon>
        <taxon>Paenibacillaceae</taxon>
        <taxon>Paenibacillus</taxon>
    </lineage>
</organism>
<evidence type="ECO:0000313" key="3">
    <source>
        <dbReference type="EMBL" id="QAY66050.1"/>
    </source>
</evidence>
<keyword evidence="1" id="KW-0812">Transmembrane</keyword>
<feature type="domain" description="LysM" evidence="2">
    <location>
        <begin position="97"/>
        <end position="147"/>
    </location>
</feature>
<evidence type="ECO:0000256" key="1">
    <source>
        <dbReference type="SAM" id="Phobius"/>
    </source>
</evidence>
<dbReference type="PROSITE" id="PS51782">
    <property type="entry name" value="LYSM"/>
    <property type="match status" value="1"/>
</dbReference>
<dbReference type="InterPro" id="IPR018392">
    <property type="entry name" value="LysM"/>
</dbReference>
<accession>A0A4P6ESF7</accession>
<dbReference type="EMBL" id="CP035492">
    <property type="protein sequence ID" value="QAY66050.1"/>
    <property type="molecule type" value="Genomic_DNA"/>
</dbReference>
<dbReference type="KEGG" id="pprt:ET464_06250"/>
<dbReference type="Gene3D" id="3.10.350.10">
    <property type="entry name" value="LysM domain"/>
    <property type="match status" value="1"/>
</dbReference>
<dbReference type="SMART" id="SM00257">
    <property type="entry name" value="LysM"/>
    <property type="match status" value="1"/>
</dbReference>
<gene>
    <name evidence="3" type="ORF">ET464_06250</name>
</gene>
<name>A0A4P6ESF7_9BACL</name>